<dbReference type="EMBL" id="CP029480">
    <property type="protein sequence ID" value="AWV97891.1"/>
    <property type="molecule type" value="Genomic_DNA"/>
</dbReference>
<gene>
    <name evidence="1" type="ORF">DJ013_06805</name>
</gene>
<reference evidence="1 2" key="1">
    <citation type="submission" date="2018-05" db="EMBL/GenBank/DDBJ databases">
        <title>Complete genome sequence of Arcticibacterium luteifluviistationis SM1504T, a cytophagaceae bacterium isolated from Arctic surface seawater.</title>
        <authorList>
            <person name="Li Y."/>
            <person name="Qin Q.-L."/>
        </authorList>
    </citation>
    <scope>NUCLEOTIDE SEQUENCE [LARGE SCALE GENOMIC DNA]</scope>
    <source>
        <strain evidence="1 2">SM1504</strain>
    </source>
</reference>
<keyword evidence="2" id="KW-1185">Reference proteome</keyword>
<proteinExistence type="predicted"/>
<dbReference type="Proteomes" id="UP000249873">
    <property type="component" value="Chromosome"/>
</dbReference>
<protein>
    <recommendedName>
        <fullName evidence="3">Adhesin domain-containing protein</fullName>
    </recommendedName>
</protein>
<name>A0A2Z4G9K3_9BACT</name>
<accession>A0A2Z4G9K3</accession>
<evidence type="ECO:0008006" key="3">
    <source>
        <dbReference type="Google" id="ProtNLM"/>
    </source>
</evidence>
<evidence type="ECO:0000313" key="2">
    <source>
        <dbReference type="Proteomes" id="UP000249873"/>
    </source>
</evidence>
<evidence type="ECO:0000313" key="1">
    <source>
        <dbReference type="EMBL" id="AWV97891.1"/>
    </source>
</evidence>
<dbReference type="AlphaFoldDB" id="A0A2Z4G9K3"/>
<sequence>MAGGGCINVNNSNGISHLIEKKKSISYSYKLDTKDPVRIENHFGDVKVKFWNKDEVKVNITITANAPTEEQVESFLKIVNIQRNQKNGEATFITKLYCYKSAFENNISKEKEKNFLRVDYQVYMPENHNLTVNNSHGDVYIPVFNAVLNVKQDYGNFFADHLNNEASVIDVNFGKAFIKSMTGGELKAKQTALLIDRVEAVSMTNTCGSIKVLEANNSDIQASYTKGYIGQVNESCKFNVTYSKHFKLGEIREDVETLKISSSYTNLELPRCLKGKYDLTADTKNTNMVLNEKPGIQNISKANAKEQQYIIGNDKAAHATKVHLTTNYGKVEVK</sequence>
<organism evidence="1 2">
    <name type="scientific">Arcticibacterium luteifluviistationis</name>
    <dbReference type="NCBI Taxonomy" id="1784714"/>
    <lineage>
        <taxon>Bacteria</taxon>
        <taxon>Pseudomonadati</taxon>
        <taxon>Bacteroidota</taxon>
        <taxon>Cytophagia</taxon>
        <taxon>Cytophagales</taxon>
        <taxon>Leadbetterellaceae</taxon>
        <taxon>Arcticibacterium</taxon>
    </lineage>
</organism>
<dbReference type="OrthoDB" id="1117657at2"/>
<dbReference type="KEGG" id="als:DJ013_06805"/>